<dbReference type="RefSeq" id="WP_343067200.1">
    <property type="nucleotide sequence ID" value="NZ_JACHID010000007.1"/>
</dbReference>
<evidence type="ECO:0000256" key="12">
    <source>
        <dbReference type="ARBA" id="ARBA00051096"/>
    </source>
</evidence>
<dbReference type="InterPro" id="IPR013747">
    <property type="entry name" value="ACP_syn_III_C"/>
</dbReference>
<sequence>MSYSKVAAIAHHVPQRVFTNKDMEALVETNDEWIRSRTGIHQRHIAAPGETTSDLAAAAASKVLEQSGVKALDIDLIVLATITPDYFCMPSTACEIQRKIGARNAVAFDINAACTGFIYALNVADAMIKANSYRKVLVIGAETMSYITDWTDRSTCVLFSDGAGAALLVPSEEPGLHTSLIRSDGNFGDMLMTPRMGFENPMRPRSRGGDIGFIQMRGNELFKVAVKNMAEVLHQAMDQSEFTPDDIALVIPHQANIRIIEAVAKRFGLSMDKVMLTVDHYGNNSAATIPIAWSEALDTQRVKPGDTIALTAFGGGLTWGSAIITI</sequence>
<comment type="subunit">
    <text evidence="13">Homodimer.</text>
</comment>
<dbReference type="NCBIfam" id="TIGR00747">
    <property type="entry name" value="fabH"/>
    <property type="match status" value="1"/>
</dbReference>
<comment type="pathway">
    <text evidence="1 13">Lipid metabolism; fatty acid biosynthesis.</text>
</comment>
<dbReference type="GO" id="GO:0033818">
    <property type="term" value="F:beta-ketoacyl-acyl-carrier-protein synthase III activity"/>
    <property type="evidence" value="ECO:0007669"/>
    <property type="project" value="UniProtKB-UniRule"/>
</dbReference>
<dbReference type="EMBL" id="JACHID010000007">
    <property type="protein sequence ID" value="MBB5022024.1"/>
    <property type="molecule type" value="Genomic_DNA"/>
</dbReference>
<keyword evidence="4 13" id="KW-0963">Cytoplasm</keyword>
<evidence type="ECO:0000256" key="1">
    <source>
        <dbReference type="ARBA" id="ARBA00005194"/>
    </source>
</evidence>
<comment type="caution">
    <text evidence="16">The sequence shown here is derived from an EMBL/GenBank/DDBJ whole genome shotgun (WGS) entry which is preliminary data.</text>
</comment>
<dbReference type="InterPro" id="IPR004655">
    <property type="entry name" value="FabH"/>
</dbReference>
<evidence type="ECO:0000259" key="15">
    <source>
        <dbReference type="Pfam" id="PF08545"/>
    </source>
</evidence>
<accession>A0A7W7Y4T1</accession>
<dbReference type="Proteomes" id="UP000528322">
    <property type="component" value="Unassembled WGS sequence"/>
</dbReference>
<evidence type="ECO:0000256" key="3">
    <source>
        <dbReference type="ARBA" id="ARBA00012333"/>
    </source>
</evidence>
<feature type="domain" description="Beta-ketoacyl-[acyl-carrier-protein] synthase III C-terminal" evidence="14">
    <location>
        <begin position="237"/>
        <end position="325"/>
    </location>
</feature>
<evidence type="ECO:0000256" key="8">
    <source>
        <dbReference type="ARBA" id="ARBA00023098"/>
    </source>
</evidence>
<keyword evidence="5 13" id="KW-0444">Lipid biosynthesis</keyword>
<comment type="similarity">
    <text evidence="2 13">Belongs to the thiolase-like superfamily. FabH family.</text>
</comment>
<feature type="active site" evidence="13">
    <location>
        <position position="283"/>
    </location>
</feature>
<feature type="active site" evidence="13">
    <location>
        <position position="114"/>
    </location>
</feature>
<comment type="function">
    <text evidence="13">Catalyzes the condensation reaction of fatty acid synthesis by the addition to an acyl acceptor of two carbons from malonyl-ACP. Catalyzes the first condensation reaction which initiates fatty acid synthesis and may therefore play a role in governing the total rate of fatty acid production. Possesses both acetoacetyl-ACP synthase and acetyl transacylase activities. Its substrate specificity determines the biosynthesis of branched-chain and/or straight-chain of fatty acids.</text>
</comment>
<dbReference type="AlphaFoldDB" id="A0A7W7Y4T1"/>
<dbReference type="NCBIfam" id="NF006829">
    <property type="entry name" value="PRK09352.1"/>
    <property type="match status" value="1"/>
</dbReference>
<evidence type="ECO:0000256" key="13">
    <source>
        <dbReference type="HAMAP-Rule" id="MF_01815"/>
    </source>
</evidence>
<keyword evidence="6 13" id="KW-0808">Transferase</keyword>
<organism evidence="16 17">
    <name type="scientific">Desulfurispira natronophila</name>
    <dbReference type="NCBI Taxonomy" id="682562"/>
    <lineage>
        <taxon>Bacteria</taxon>
        <taxon>Pseudomonadati</taxon>
        <taxon>Chrysiogenota</taxon>
        <taxon>Chrysiogenia</taxon>
        <taxon>Chrysiogenales</taxon>
        <taxon>Chrysiogenaceae</taxon>
        <taxon>Desulfurispira</taxon>
    </lineage>
</organism>
<dbReference type="UniPathway" id="UPA00094"/>
<protein>
    <recommendedName>
        <fullName evidence="3 13">Beta-ketoacyl-[acyl-carrier-protein] synthase III</fullName>
        <shortName evidence="13">Beta-ketoacyl-ACP synthase III</shortName>
        <shortName evidence="13">KAS III</shortName>
        <ecNumber evidence="3 13">2.3.1.180</ecNumber>
    </recommendedName>
    <alternativeName>
        <fullName evidence="13">3-oxoacyl-[acyl-carrier-protein] synthase 3</fullName>
    </alternativeName>
    <alternativeName>
        <fullName evidence="13">3-oxoacyl-[acyl-carrier-protein] synthase III</fullName>
    </alternativeName>
</protein>
<gene>
    <name evidence="13" type="primary">fabH</name>
    <name evidence="16" type="ORF">HNR37_001341</name>
</gene>
<evidence type="ECO:0000313" key="16">
    <source>
        <dbReference type="EMBL" id="MBB5022024.1"/>
    </source>
</evidence>
<evidence type="ECO:0000256" key="7">
    <source>
        <dbReference type="ARBA" id="ARBA00022832"/>
    </source>
</evidence>
<comment type="domain">
    <text evidence="13">The last Arg residue of the ACP-binding site is essential for the weak association between ACP/AcpP and FabH.</text>
</comment>
<comment type="catalytic activity">
    <reaction evidence="12">
        <text>malonyl-[ACP] + acetyl-CoA + H(+) = 3-oxobutanoyl-[ACP] + CO2 + CoA</text>
        <dbReference type="Rhea" id="RHEA:12080"/>
        <dbReference type="Rhea" id="RHEA-COMP:9623"/>
        <dbReference type="Rhea" id="RHEA-COMP:9625"/>
        <dbReference type="ChEBI" id="CHEBI:15378"/>
        <dbReference type="ChEBI" id="CHEBI:16526"/>
        <dbReference type="ChEBI" id="CHEBI:57287"/>
        <dbReference type="ChEBI" id="CHEBI:57288"/>
        <dbReference type="ChEBI" id="CHEBI:78449"/>
        <dbReference type="ChEBI" id="CHEBI:78450"/>
        <dbReference type="EC" id="2.3.1.180"/>
    </reaction>
    <physiologicalReaction direction="left-to-right" evidence="12">
        <dbReference type="Rhea" id="RHEA:12081"/>
    </physiologicalReaction>
</comment>
<dbReference type="FunFam" id="3.40.47.10:FF:000004">
    <property type="entry name" value="3-oxoacyl-[acyl-carrier-protein] synthase 3"/>
    <property type="match status" value="1"/>
</dbReference>
<dbReference type="EC" id="2.3.1.180" evidence="3 13"/>
<evidence type="ECO:0000313" key="17">
    <source>
        <dbReference type="Proteomes" id="UP000528322"/>
    </source>
</evidence>
<reference evidence="16 17" key="1">
    <citation type="submission" date="2020-08" db="EMBL/GenBank/DDBJ databases">
        <title>Genomic Encyclopedia of Type Strains, Phase IV (KMG-IV): sequencing the most valuable type-strain genomes for metagenomic binning, comparative biology and taxonomic classification.</title>
        <authorList>
            <person name="Goeker M."/>
        </authorList>
    </citation>
    <scope>NUCLEOTIDE SEQUENCE [LARGE SCALE GENOMIC DNA]</scope>
    <source>
        <strain evidence="16 17">DSM 22071</strain>
    </source>
</reference>
<evidence type="ECO:0000256" key="11">
    <source>
        <dbReference type="ARBA" id="ARBA00023315"/>
    </source>
</evidence>
<dbReference type="CDD" id="cd00830">
    <property type="entry name" value="KAS_III"/>
    <property type="match status" value="1"/>
</dbReference>
<evidence type="ECO:0000256" key="9">
    <source>
        <dbReference type="ARBA" id="ARBA00023160"/>
    </source>
</evidence>
<dbReference type="GO" id="GO:0004315">
    <property type="term" value="F:3-oxoacyl-[acyl-carrier-protein] synthase activity"/>
    <property type="evidence" value="ECO:0007669"/>
    <property type="project" value="InterPro"/>
</dbReference>
<dbReference type="Gene3D" id="3.40.47.10">
    <property type="match status" value="1"/>
</dbReference>
<evidence type="ECO:0000259" key="14">
    <source>
        <dbReference type="Pfam" id="PF08541"/>
    </source>
</evidence>
<keyword evidence="11 13" id="KW-0012">Acyltransferase</keyword>
<dbReference type="InterPro" id="IPR016039">
    <property type="entry name" value="Thiolase-like"/>
</dbReference>
<name>A0A7W7Y4T1_9BACT</name>
<evidence type="ECO:0000256" key="6">
    <source>
        <dbReference type="ARBA" id="ARBA00022679"/>
    </source>
</evidence>
<keyword evidence="17" id="KW-1185">Reference proteome</keyword>
<dbReference type="GO" id="GO:0005737">
    <property type="term" value="C:cytoplasm"/>
    <property type="evidence" value="ECO:0007669"/>
    <property type="project" value="UniProtKB-SubCell"/>
</dbReference>
<dbReference type="HAMAP" id="MF_01815">
    <property type="entry name" value="FabH"/>
    <property type="match status" value="1"/>
</dbReference>
<evidence type="ECO:0000256" key="2">
    <source>
        <dbReference type="ARBA" id="ARBA00008642"/>
    </source>
</evidence>
<evidence type="ECO:0000256" key="5">
    <source>
        <dbReference type="ARBA" id="ARBA00022516"/>
    </source>
</evidence>
<keyword evidence="8 13" id="KW-0443">Lipid metabolism</keyword>
<dbReference type="GO" id="GO:0044550">
    <property type="term" value="P:secondary metabolite biosynthetic process"/>
    <property type="evidence" value="ECO:0007669"/>
    <property type="project" value="TreeGrafter"/>
</dbReference>
<dbReference type="InterPro" id="IPR013751">
    <property type="entry name" value="ACP_syn_III_N"/>
</dbReference>
<keyword evidence="9 13" id="KW-0275">Fatty acid biosynthesis</keyword>
<dbReference type="PANTHER" id="PTHR34069:SF2">
    <property type="entry name" value="BETA-KETOACYL-[ACYL-CARRIER-PROTEIN] SYNTHASE III"/>
    <property type="match status" value="1"/>
</dbReference>
<dbReference type="SUPFAM" id="SSF53901">
    <property type="entry name" value="Thiolase-like"/>
    <property type="match status" value="1"/>
</dbReference>
<keyword evidence="10 13" id="KW-0511">Multifunctional enzyme</keyword>
<dbReference type="Pfam" id="PF08541">
    <property type="entry name" value="ACP_syn_III_C"/>
    <property type="match status" value="1"/>
</dbReference>
<feature type="active site" evidence="13">
    <location>
        <position position="253"/>
    </location>
</feature>
<dbReference type="Pfam" id="PF08545">
    <property type="entry name" value="ACP_syn_III"/>
    <property type="match status" value="1"/>
</dbReference>
<feature type="domain" description="Beta-ketoacyl-[acyl-carrier-protein] synthase III N-terminal" evidence="15">
    <location>
        <begin position="108"/>
        <end position="185"/>
    </location>
</feature>
<comment type="subcellular location">
    <subcellularLocation>
        <location evidence="13">Cytoplasm</location>
    </subcellularLocation>
</comment>
<evidence type="ECO:0000256" key="10">
    <source>
        <dbReference type="ARBA" id="ARBA00023268"/>
    </source>
</evidence>
<keyword evidence="7 13" id="KW-0276">Fatty acid metabolism</keyword>
<proteinExistence type="inferred from homology"/>
<dbReference type="GO" id="GO:0006633">
    <property type="term" value="P:fatty acid biosynthetic process"/>
    <property type="evidence" value="ECO:0007669"/>
    <property type="project" value="UniProtKB-UniRule"/>
</dbReference>
<feature type="region of interest" description="ACP-binding" evidence="13">
    <location>
        <begin position="254"/>
        <end position="258"/>
    </location>
</feature>
<evidence type="ECO:0000256" key="4">
    <source>
        <dbReference type="ARBA" id="ARBA00022490"/>
    </source>
</evidence>
<dbReference type="PANTHER" id="PTHR34069">
    <property type="entry name" value="3-OXOACYL-[ACYL-CARRIER-PROTEIN] SYNTHASE 3"/>
    <property type="match status" value="1"/>
</dbReference>